<dbReference type="KEGG" id="sch:Sphch_3155"/>
<name>F6F2V8_SPHCR</name>
<evidence type="ECO:0000313" key="2">
    <source>
        <dbReference type="Proteomes" id="UP000007150"/>
    </source>
</evidence>
<accession>F6F2V8</accession>
<evidence type="ECO:0000313" key="1">
    <source>
        <dbReference type="EMBL" id="AEG50770.1"/>
    </source>
</evidence>
<proteinExistence type="predicted"/>
<gene>
    <name evidence="1" type="ORF">Sphch_3155</name>
</gene>
<reference evidence="1 2" key="1">
    <citation type="submission" date="2011-05" db="EMBL/GenBank/DDBJ databases">
        <title>Complete sequence of chromosome 2 of Sphingobium chlorophenolicum L-1.</title>
        <authorList>
            <consortium name="US DOE Joint Genome Institute"/>
            <person name="Lucas S."/>
            <person name="Han J."/>
            <person name="Lapidus A."/>
            <person name="Cheng J.-F."/>
            <person name="Goodwin L."/>
            <person name="Pitluck S."/>
            <person name="Peters L."/>
            <person name="Daligault H."/>
            <person name="Han C."/>
            <person name="Tapia R."/>
            <person name="Land M."/>
            <person name="Hauser L."/>
            <person name="Kyrpides N."/>
            <person name="Ivanova N."/>
            <person name="Pagani I."/>
            <person name="Turner P."/>
            <person name="Copley S."/>
            <person name="Woyke T."/>
        </authorList>
    </citation>
    <scope>NUCLEOTIDE SEQUENCE [LARGE SCALE GENOMIC DNA]</scope>
    <source>
        <strain evidence="1 2">L-1</strain>
    </source>
</reference>
<keyword evidence="2" id="KW-1185">Reference proteome</keyword>
<dbReference type="HOGENOM" id="CLU_1958160_0_0_5"/>
<dbReference type="STRING" id="690566.Sphch_3155"/>
<dbReference type="AlphaFoldDB" id="F6F2V8"/>
<protein>
    <submittedName>
        <fullName evidence="1">Uncharacterized protein</fullName>
    </submittedName>
</protein>
<dbReference type="Proteomes" id="UP000007150">
    <property type="component" value="Chromosome 2"/>
</dbReference>
<organism evidence="1 2">
    <name type="scientific">Sphingobium chlorophenolicum L-1</name>
    <dbReference type="NCBI Taxonomy" id="690566"/>
    <lineage>
        <taxon>Bacteria</taxon>
        <taxon>Pseudomonadati</taxon>
        <taxon>Pseudomonadota</taxon>
        <taxon>Alphaproteobacteria</taxon>
        <taxon>Sphingomonadales</taxon>
        <taxon>Sphingomonadaceae</taxon>
        <taxon>Sphingobium</taxon>
    </lineage>
</organism>
<dbReference type="EMBL" id="CP002799">
    <property type="protein sequence ID" value="AEG50770.1"/>
    <property type="molecule type" value="Genomic_DNA"/>
</dbReference>
<sequence>MRNESLSPPINPVDPSAVWAAAMVNFETARTDEVAYDRTTWRPAYRASGNGGSNIPDSVDSQMELLTDVRCDAEDKLIATPAPNLAGVIWKIEYARKRWEEFEDWPNDWWNSVMSDLARLSIQGRVAA</sequence>
<dbReference type="RefSeq" id="WP_013849000.1">
    <property type="nucleotide sequence ID" value="NC_015594.1"/>
</dbReference>